<feature type="transmembrane region" description="Helical" evidence="8">
    <location>
        <begin position="169"/>
        <end position="194"/>
    </location>
</feature>
<evidence type="ECO:0000259" key="9">
    <source>
        <dbReference type="PROSITE" id="PS50262"/>
    </source>
</evidence>
<dbReference type="InterPro" id="IPR000276">
    <property type="entry name" value="GPCR_Rhodpsn"/>
</dbReference>
<dbReference type="EMBL" id="CAJNOR010002271">
    <property type="protein sequence ID" value="CAF1271139.1"/>
    <property type="molecule type" value="Genomic_DNA"/>
</dbReference>
<dbReference type="CDD" id="cd00637">
    <property type="entry name" value="7tm_classA_rhodopsin-like"/>
    <property type="match status" value="1"/>
</dbReference>
<keyword evidence="2 8" id="KW-0812">Transmembrane</keyword>
<feature type="transmembrane region" description="Helical" evidence="8">
    <location>
        <begin position="46"/>
        <end position="69"/>
    </location>
</feature>
<dbReference type="Proteomes" id="UP000663828">
    <property type="component" value="Unassembled WGS sequence"/>
</dbReference>
<feature type="transmembrane region" description="Helical" evidence="8">
    <location>
        <begin position="131"/>
        <end position="149"/>
    </location>
</feature>
<feature type="transmembrane region" description="Helical" evidence="8">
    <location>
        <begin position="344"/>
        <end position="366"/>
    </location>
</feature>
<evidence type="ECO:0000256" key="2">
    <source>
        <dbReference type="ARBA" id="ARBA00022692"/>
    </source>
</evidence>
<protein>
    <recommendedName>
        <fullName evidence="9">G-protein coupled receptors family 1 profile domain-containing protein</fullName>
    </recommendedName>
</protein>
<evidence type="ECO:0000313" key="10">
    <source>
        <dbReference type="EMBL" id="CAF1271139.1"/>
    </source>
</evidence>
<name>A0A815BJC0_ADIRI</name>
<evidence type="ECO:0000256" key="1">
    <source>
        <dbReference type="ARBA" id="ARBA00004141"/>
    </source>
</evidence>
<dbReference type="Pfam" id="PF00001">
    <property type="entry name" value="7tm_1"/>
    <property type="match status" value="1"/>
</dbReference>
<dbReference type="PROSITE" id="PS50262">
    <property type="entry name" value="G_PROTEIN_RECEP_F1_2"/>
    <property type="match status" value="1"/>
</dbReference>
<dbReference type="PANTHER" id="PTHR24243:SF208">
    <property type="entry name" value="PYROKININ-1 RECEPTOR"/>
    <property type="match status" value="1"/>
</dbReference>
<dbReference type="AlphaFoldDB" id="A0A815BJC0"/>
<evidence type="ECO:0000256" key="3">
    <source>
        <dbReference type="ARBA" id="ARBA00022989"/>
    </source>
</evidence>
<evidence type="ECO:0000313" key="11">
    <source>
        <dbReference type="Proteomes" id="UP000663828"/>
    </source>
</evidence>
<feature type="transmembrane region" description="Helical" evidence="8">
    <location>
        <begin position="215"/>
        <end position="235"/>
    </location>
</feature>
<evidence type="ECO:0000256" key="4">
    <source>
        <dbReference type="ARBA" id="ARBA00023040"/>
    </source>
</evidence>
<keyword evidence="11" id="KW-1185">Reference proteome</keyword>
<feature type="domain" description="G-protein coupled receptors family 1 profile" evidence="9">
    <location>
        <begin position="25"/>
        <end position="267"/>
    </location>
</feature>
<dbReference type="GO" id="GO:0005886">
    <property type="term" value="C:plasma membrane"/>
    <property type="evidence" value="ECO:0007669"/>
    <property type="project" value="TreeGrafter"/>
</dbReference>
<proteinExistence type="predicted"/>
<evidence type="ECO:0000256" key="6">
    <source>
        <dbReference type="ARBA" id="ARBA00023170"/>
    </source>
</evidence>
<dbReference type="PANTHER" id="PTHR24243">
    <property type="entry name" value="G-PROTEIN COUPLED RECEPTOR"/>
    <property type="match status" value="1"/>
</dbReference>
<feature type="transmembrane region" description="Helical" evidence="8">
    <location>
        <begin position="255"/>
        <end position="276"/>
    </location>
</feature>
<feature type="transmembrane region" description="Helical" evidence="8">
    <location>
        <begin position="12"/>
        <end position="34"/>
    </location>
</feature>
<gene>
    <name evidence="10" type="ORF">XAT740_LOCUS27300</name>
</gene>
<dbReference type="SUPFAM" id="SSF81321">
    <property type="entry name" value="Family A G protein-coupled receptor-like"/>
    <property type="match status" value="1"/>
</dbReference>
<comment type="caution">
    <text evidence="10">The sequence shown here is derived from an EMBL/GenBank/DDBJ whole genome shotgun (WGS) entry which is preliminary data.</text>
</comment>
<evidence type="ECO:0000256" key="8">
    <source>
        <dbReference type="SAM" id="Phobius"/>
    </source>
</evidence>
<keyword evidence="7" id="KW-0807">Transducer</keyword>
<evidence type="ECO:0000256" key="7">
    <source>
        <dbReference type="ARBA" id="ARBA00023224"/>
    </source>
</evidence>
<keyword evidence="5 8" id="KW-0472">Membrane</keyword>
<dbReference type="GO" id="GO:0004930">
    <property type="term" value="F:G protein-coupled receptor activity"/>
    <property type="evidence" value="ECO:0007669"/>
    <property type="project" value="UniProtKB-KW"/>
</dbReference>
<evidence type="ECO:0000256" key="5">
    <source>
        <dbReference type="ARBA" id="ARBA00023136"/>
    </source>
</evidence>
<reference evidence="10" key="1">
    <citation type="submission" date="2021-02" db="EMBL/GenBank/DDBJ databases">
        <authorList>
            <person name="Nowell W R."/>
        </authorList>
    </citation>
    <scope>NUCLEOTIDE SEQUENCE</scope>
</reference>
<accession>A0A815BJC0</accession>
<keyword evidence="3 8" id="KW-1133">Transmembrane helix</keyword>
<keyword evidence="4" id="KW-0297">G-protein coupled receptor</keyword>
<feature type="transmembrane region" description="Helical" evidence="8">
    <location>
        <begin position="89"/>
        <end position="111"/>
    </location>
</feature>
<comment type="subcellular location">
    <subcellularLocation>
        <location evidence="1">Membrane</location>
        <topology evidence="1">Multi-pass membrane protein</topology>
    </subcellularLocation>
</comment>
<dbReference type="Gene3D" id="1.20.1070.10">
    <property type="entry name" value="Rhodopsin 7-helix transmembrane proteins"/>
    <property type="match status" value="1"/>
</dbReference>
<keyword evidence="6" id="KW-0675">Receptor</keyword>
<organism evidence="10 11">
    <name type="scientific">Adineta ricciae</name>
    <name type="common">Rotifer</name>
    <dbReference type="NCBI Taxonomy" id="249248"/>
    <lineage>
        <taxon>Eukaryota</taxon>
        <taxon>Metazoa</taxon>
        <taxon>Spiralia</taxon>
        <taxon>Gnathifera</taxon>
        <taxon>Rotifera</taxon>
        <taxon>Eurotatoria</taxon>
        <taxon>Bdelloidea</taxon>
        <taxon>Adinetida</taxon>
        <taxon>Adinetidae</taxon>
        <taxon>Adineta</taxon>
    </lineage>
</organism>
<dbReference type="InterPro" id="IPR017452">
    <property type="entry name" value="GPCR_Rhodpsn_7TM"/>
</dbReference>
<sequence>MSLLYVSQQTTIYAGCSLAFIGILGNSMNILVFSTVPSYRTTSCTFYFLISSIFNIAYIVINLISRIVSAGFGIDPTRTSLAWCKTRQFCLFTLSLVTITCSCLATIDQYFASSQNVRIRRWSNIRWARRIVVIIIIIWCIHGIPPALYSDISPTTKACGNMNARYADYIPFYLLGLICAIPIVVMVTFGYLTYRNIHLTRTLARQYADRQLVRMVLFQIILVIISFVPYGTYSVYSLVTTGMAKDTYRLLQEAFAITVLSLVPYFYYCGSCYAFLMSSSRFRRSVRNQVLFWRRAGQVIPFQSQSNISMTLMTNTSQEKIVNYGSMQHPVAIEHAQRKNSIKFLIALQILTTVLTLILVGTLYSMTYKHPTREEKHQPYTNIVPTQSKRNGSISVLYVLDPIGHSFCFRDGLYGETITDWTVYNRCSDLDFNTYYKGNFTVGVEGGRVATIIDLGTATELRVKYKYEETVGNGQGYASIHRQNKTLLILKDYRNRTYQIMDESPALFQEGKVLSTAAVKQGHIYALRISDSYDLTFERIVKMLVIAYEPNVSVTIRWEVLF</sequence>